<dbReference type="SUPFAM" id="SSF53335">
    <property type="entry name" value="S-adenosyl-L-methionine-dependent methyltransferases"/>
    <property type="match status" value="1"/>
</dbReference>
<dbReference type="Proteomes" id="UP000237797">
    <property type="component" value="Unassembled WGS sequence"/>
</dbReference>
<dbReference type="InterPro" id="IPR029063">
    <property type="entry name" value="SAM-dependent_MTases_sf"/>
</dbReference>
<dbReference type="CDD" id="cd02440">
    <property type="entry name" value="AdoMet_MTases"/>
    <property type="match status" value="1"/>
</dbReference>
<evidence type="ECO:0000259" key="2">
    <source>
        <dbReference type="Pfam" id="PF08241"/>
    </source>
</evidence>
<dbReference type="PANTHER" id="PTHR45277:SF1">
    <property type="entry name" value="EXPRESSED PROTEIN"/>
    <property type="match status" value="1"/>
</dbReference>
<proteinExistence type="predicted"/>
<sequence>MAKTENKKGDYGIDAPGVIRNLTLSGIVLLLLGMGGFFGLSGALRWIGAVFLLFGLFCLLEAVYMVWSSKVGKYYEREKLLDLLPWRGDEKVLDVGCGRGLVLNAAAKRLDRGKAVGIDIWNERDQSGNHPDVTLDNAEKEGVRERVEVVSADARHIPFADNEFDVVVSSLAIHNIYDKGERRKALGEIIRVLKPGGHFAILDFQHVDEYAAVFKELGATGVQIVGPHYYIFPPVRIVVGRKP</sequence>
<name>A0A2T0LA03_9BACL</name>
<dbReference type="Pfam" id="PF08241">
    <property type="entry name" value="Methyltransf_11"/>
    <property type="match status" value="1"/>
</dbReference>
<keyword evidence="1" id="KW-0812">Transmembrane</keyword>
<keyword evidence="4" id="KW-1185">Reference proteome</keyword>
<evidence type="ECO:0000313" key="3">
    <source>
        <dbReference type="EMBL" id="PRX38525.1"/>
    </source>
</evidence>
<keyword evidence="3" id="KW-0808">Transferase</keyword>
<dbReference type="GO" id="GO:0032259">
    <property type="term" value="P:methylation"/>
    <property type="evidence" value="ECO:0007669"/>
    <property type="project" value="UniProtKB-KW"/>
</dbReference>
<keyword evidence="1" id="KW-1133">Transmembrane helix</keyword>
<dbReference type="OrthoDB" id="43862at2"/>
<keyword evidence="1" id="KW-0472">Membrane</keyword>
<organism evidence="3 4">
    <name type="scientific">Planifilum fimeticola</name>
    <dbReference type="NCBI Taxonomy" id="201975"/>
    <lineage>
        <taxon>Bacteria</taxon>
        <taxon>Bacillati</taxon>
        <taxon>Bacillota</taxon>
        <taxon>Bacilli</taxon>
        <taxon>Bacillales</taxon>
        <taxon>Thermoactinomycetaceae</taxon>
        <taxon>Planifilum</taxon>
    </lineage>
</organism>
<dbReference type="InterPro" id="IPR013216">
    <property type="entry name" value="Methyltransf_11"/>
</dbReference>
<reference evidence="3 4" key="1">
    <citation type="submission" date="2018-03" db="EMBL/GenBank/DDBJ databases">
        <title>Genomic Encyclopedia of Archaeal and Bacterial Type Strains, Phase II (KMG-II): from individual species to whole genera.</title>
        <authorList>
            <person name="Goeker M."/>
        </authorList>
    </citation>
    <scope>NUCLEOTIDE SEQUENCE [LARGE SCALE GENOMIC DNA]</scope>
    <source>
        <strain evidence="3 4">DSM 44946</strain>
    </source>
</reference>
<feature type="domain" description="Methyltransferase type 11" evidence="2">
    <location>
        <begin position="93"/>
        <end position="201"/>
    </location>
</feature>
<dbReference type="GO" id="GO:0008757">
    <property type="term" value="F:S-adenosylmethionine-dependent methyltransferase activity"/>
    <property type="evidence" value="ECO:0007669"/>
    <property type="project" value="InterPro"/>
</dbReference>
<feature type="transmembrane region" description="Helical" evidence="1">
    <location>
        <begin position="21"/>
        <end position="40"/>
    </location>
</feature>
<dbReference type="PANTHER" id="PTHR45277">
    <property type="entry name" value="EXPRESSED PROTEIN"/>
    <property type="match status" value="1"/>
</dbReference>
<feature type="transmembrane region" description="Helical" evidence="1">
    <location>
        <begin position="46"/>
        <end position="67"/>
    </location>
</feature>
<protein>
    <submittedName>
        <fullName evidence="3">Methyltransferase family protein</fullName>
    </submittedName>
</protein>
<gene>
    <name evidence="3" type="ORF">CLV97_1524</name>
</gene>
<dbReference type="AlphaFoldDB" id="A0A2T0LA03"/>
<dbReference type="Gene3D" id="3.40.50.150">
    <property type="entry name" value="Vaccinia Virus protein VP39"/>
    <property type="match status" value="1"/>
</dbReference>
<keyword evidence="3" id="KW-0489">Methyltransferase</keyword>
<evidence type="ECO:0000256" key="1">
    <source>
        <dbReference type="SAM" id="Phobius"/>
    </source>
</evidence>
<evidence type="ECO:0000313" key="4">
    <source>
        <dbReference type="Proteomes" id="UP000237797"/>
    </source>
</evidence>
<accession>A0A2T0LA03</accession>
<dbReference type="EMBL" id="PVNE01000052">
    <property type="protein sequence ID" value="PRX38525.1"/>
    <property type="molecule type" value="Genomic_DNA"/>
</dbReference>
<comment type="caution">
    <text evidence="3">The sequence shown here is derived from an EMBL/GenBank/DDBJ whole genome shotgun (WGS) entry which is preliminary data.</text>
</comment>
<dbReference type="RefSeq" id="WP_106346794.1">
    <property type="nucleotide sequence ID" value="NZ_PVNE01000052.1"/>
</dbReference>